<evidence type="ECO:0000313" key="1">
    <source>
        <dbReference type="EMBL" id="SEQ30162.1"/>
    </source>
</evidence>
<proteinExistence type="predicted"/>
<name>A0A1H9EWX7_9RHOB</name>
<reference evidence="1 2" key="1">
    <citation type="submission" date="2016-10" db="EMBL/GenBank/DDBJ databases">
        <authorList>
            <person name="de Groot N.N."/>
        </authorList>
    </citation>
    <scope>NUCLEOTIDE SEQUENCE [LARGE SCALE GENOMIC DNA]</scope>
    <source>
        <strain evidence="1 2">DSM 22007</strain>
    </source>
</reference>
<gene>
    <name evidence="1" type="ORF">SAMN04488092_105203</name>
</gene>
<organism evidence="1 2">
    <name type="scientific">Thalassovita taeanensis</name>
    <dbReference type="NCBI Taxonomy" id="657014"/>
    <lineage>
        <taxon>Bacteria</taxon>
        <taxon>Pseudomonadati</taxon>
        <taxon>Pseudomonadota</taxon>
        <taxon>Alphaproteobacteria</taxon>
        <taxon>Rhodobacterales</taxon>
        <taxon>Roseobacteraceae</taxon>
        <taxon>Thalassovita</taxon>
    </lineage>
</organism>
<accession>A0A1H9EWX7</accession>
<keyword evidence="2" id="KW-1185">Reference proteome</keyword>
<dbReference type="Proteomes" id="UP000198634">
    <property type="component" value="Unassembled WGS sequence"/>
</dbReference>
<dbReference type="EMBL" id="FOEP01000005">
    <property type="protein sequence ID" value="SEQ30162.1"/>
    <property type="molecule type" value="Genomic_DNA"/>
</dbReference>
<protein>
    <submittedName>
        <fullName evidence="1">Uncharacterized protein</fullName>
    </submittedName>
</protein>
<evidence type="ECO:0000313" key="2">
    <source>
        <dbReference type="Proteomes" id="UP000198634"/>
    </source>
</evidence>
<dbReference type="AlphaFoldDB" id="A0A1H9EWX7"/>
<sequence length="97" mass="10731">MSRVEGTGYLEETLRNQFLEYLIDPYSADFRRVRYGSNGDQSIIFACGLVNAKNRMGAYVGFTPFFAAFAHPALNESDASIVNAGPAWERVCQLSGL</sequence>